<gene>
    <name evidence="2" type="ORF">B0H17DRAFT_1205880</name>
</gene>
<name>A0AAD7GDH5_MYCRO</name>
<feature type="region of interest" description="Disordered" evidence="1">
    <location>
        <begin position="261"/>
        <end position="331"/>
    </location>
</feature>
<dbReference type="AlphaFoldDB" id="A0AAD7GDH5"/>
<keyword evidence="3" id="KW-1185">Reference proteome</keyword>
<proteinExistence type="predicted"/>
<feature type="compositionally biased region" description="Low complexity" evidence="1">
    <location>
        <begin position="83"/>
        <end position="92"/>
    </location>
</feature>
<protein>
    <submittedName>
        <fullName evidence="2">Uncharacterized protein</fullName>
    </submittedName>
</protein>
<evidence type="ECO:0000313" key="2">
    <source>
        <dbReference type="EMBL" id="KAJ7681349.1"/>
    </source>
</evidence>
<organism evidence="2 3">
    <name type="scientific">Mycena rosella</name>
    <name type="common">Pink bonnet</name>
    <name type="synonym">Agaricus rosellus</name>
    <dbReference type="NCBI Taxonomy" id="1033263"/>
    <lineage>
        <taxon>Eukaryota</taxon>
        <taxon>Fungi</taxon>
        <taxon>Dikarya</taxon>
        <taxon>Basidiomycota</taxon>
        <taxon>Agaricomycotina</taxon>
        <taxon>Agaricomycetes</taxon>
        <taxon>Agaricomycetidae</taxon>
        <taxon>Agaricales</taxon>
        <taxon>Marasmiineae</taxon>
        <taxon>Mycenaceae</taxon>
        <taxon>Mycena</taxon>
    </lineage>
</organism>
<evidence type="ECO:0000313" key="3">
    <source>
        <dbReference type="Proteomes" id="UP001221757"/>
    </source>
</evidence>
<comment type="caution">
    <text evidence="2">The sequence shown here is derived from an EMBL/GenBank/DDBJ whole genome shotgun (WGS) entry which is preliminary data.</text>
</comment>
<feature type="region of interest" description="Disordered" evidence="1">
    <location>
        <begin position="71"/>
        <end position="92"/>
    </location>
</feature>
<evidence type="ECO:0000256" key="1">
    <source>
        <dbReference type="SAM" id="MobiDB-lite"/>
    </source>
</evidence>
<accession>A0AAD7GDH5</accession>
<reference evidence="2" key="1">
    <citation type="submission" date="2023-03" db="EMBL/GenBank/DDBJ databases">
        <title>Massive genome expansion in bonnet fungi (Mycena s.s.) driven by repeated elements and novel gene families across ecological guilds.</title>
        <authorList>
            <consortium name="Lawrence Berkeley National Laboratory"/>
            <person name="Harder C.B."/>
            <person name="Miyauchi S."/>
            <person name="Viragh M."/>
            <person name="Kuo A."/>
            <person name="Thoen E."/>
            <person name="Andreopoulos B."/>
            <person name="Lu D."/>
            <person name="Skrede I."/>
            <person name="Drula E."/>
            <person name="Henrissat B."/>
            <person name="Morin E."/>
            <person name="Kohler A."/>
            <person name="Barry K."/>
            <person name="LaButti K."/>
            <person name="Morin E."/>
            <person name="Salamov A."/>
            <person name="Lipzen A."/>
            <person name="Mereny Z."/>
            <person name="Hegedus B."/>
            <person name="Baldrian P."/>
            <person name="Stursova M."/>
            <person name="Weitz H."/>
            <person name="Taylor A."/>
            <person name="Grigoriev I.V."/>
            <person name="Nagy L.G."/>
            <person name="Martin F."/>
            <person name="Kauserud H."/>
        </authorList>
    </citation>
    <scope>NUCLEOTIDE SEQUENCE</scope>
    <source>
        <strain evidence="2">CBHHK067</strain>
    </source>
</reference>
<dbReference type="Proteomes" id="UP001221757">
    <property type="component" value="Unassembled WGS sequence"/>
</dbReference>
<sequence>MKHSSPLLSSAASISSFQSFDTIRKAPSTAATSVACSDAHRWSEVVPPESGLTFAVVWDPEAKDILTFSSAELSESSDRDPQSPDSPSDAYSQILTINPSIGPASEYTATATLEFFRENHDFLFGESTFSPDRPTRGRTQTSSTIDGLDVYLRGSMLGCAHNANRYYSCFQDLDADFAFDPRTSFAKWMKNLKREARDDVSDEGFFEGGQYNMDEDDDVNMSSSFSVTTTSTSNYINVENEMDDDESSDWSALEAPNTPGFSRLLFIPPPPPASRRLRKTRPVPGPAAPSAVLDRREYSHNVPIPPMPPRTPEASHIRPPSRSSTPILPRKLSMPKFARGIGKWKKTDTAGWVWIDVKGEAHSP</sequence>
<dbReference type="EMBL" id="JARKIE010000119">
    <property type="protein sequence ID" value="KAJ7681349.1"/>
    <property type="molecule type" value="Genomic_DNA"/>
</dbReference>